<evidence type="ECO:0000313" key="2">
    <source>
        <dbReference type="EMBL" id="KAL3119036.1"/>
    </source>
</evidence>
<keyword evidence="3" id="KW-1185">Reference proteome</keyword>
<dbReference type="EMBL" id="JBICBT010000258">
    <property type="protein sequence ID" value="KAL3119036.1"/>
    <property type="molecule type" value="Genomic_DNA"/>
</dbReference>
<sequence>MENEEEPQLHIDVLLNVAEKLIFSPDNDFRLDLRDPNADIVNFMFAGPACRWSFFSQFRKLTQVSVNSAELQLYAPKPIQGIRGTLSNNKEFFQGPFVVTDQFFYTLFCRGILRPTVVDTFFIFGNDIVTFDSVPSSSASIMMNDWREQSEDGEETEEGEIVEPMHGDSQWHEEKGESNFGPCEISFTDGESPAESLVRLFLFRDSPECLEDLSSKELAKCELCLDFVKIHDDTTVYRHINRILNLNAKDVLLEISTELRDIVTTVAEYHFPVIADRTSKLVFAYTIDVINPERDCAFHFPTNEFVALLCYIAACCPSLDTFSLSFLLQGEFSDEDFKQLSSWLYRTIQSVLSLRCSILCIDCNLTIEFRAFFPEATLMEANKTGHGLATMGEQRRVDDSEATEMDDTPDTYSISRKIQMRDEPPIQVLYSLVGLEEDSVNDGWNGY</sequence>
<evidence type="ECO:0000313" key="3">
    <source>
        <dbReference type="Proteomes" id="UP001620626"/>
    </source>
</evidence>
<feature type="region of interest" description="Disordered" evidence="1">
    <location>
        <begin position="148"/>
        <end position="175"/>
    </location>
</feature>
<evidence type="ECO:0008006" key="4">
    <source>
        <dbReference type="Google" id="ProtNLM"/>
    </source>
</evidence>
<protein>
    <recommendedName>
        <fullName evidence="4">Odorant receptor</fullName>
    </recommendedName>
</protein>
<evidence type="ECO:0000256" key="1">
    <source>
        <dbReference type="SAM" id="MobiDB-lite"/>
    </source>
</evidence>
<reference evidence="2 3" key="1">
    <citation type="submission" date="2024-10" db="EMBL/GenBank/DDBJ databases">
        <authorList>
            <person name="Kim D."/>
        </authorList>
    </citation>
    <scope>NUCLEOTIDE SEQUENCE [LARGE SCALE GENOMIC DNA]</scope>
    <source>
        <strain evidence="2">BH-2024</strain>
    </source>
</reference>
<feature type="compositionally biased region" description="Acidic residues" evidence="1">
    <location>
        <begin position="151"/>
        <end position="161"/>
    </location>
</feature>
<dbReference type="AlphaFoldDB" id="A0ABD2LV78"/>
<feature type="compositionally biased region" description="Basic and acidic residues" evidence="1">
    <location>
        <begin position="163"/>
        <end position="175"/>
    </location>
</feature>
<gene>
    <name evidence="2" type="ORF">niasHT_003819</name>
</gene>
<accession>A0ABD2LV78</accession>
<comment type="caution">
    <text evidence="2">The sequence shown here is derived from an EMBL/GenBank/DDBJ whole genome shotgun (WGS) entry which is preliminary data.</text>
</comment>
<dbReference type="Proteomes" id="UP001620626">
    <property type="component" value="Unassembled WGS sequence"/>
</dbReference>
<name>A0ABD2LV78_9BILA</name>
<organism evidence="2 3">
    <name type="scientific">Heterodera trifolii</name>
    <dbReference type="NCBI Taxonomy" id="157864"/>
    <lineage>
        <taxon>Eukaryota</taxon>
        <taxon>Metazoa</taxon>
        <taxon>Ecdysozoa</taxon>
        <taxon>Nematoda</taxon>
        <taxon>Chromadorea</taxon>
        <taxon>Rhabditida</taxon>
        <taxon>Tylenchina</taxon>
        <taxon>Tylenchomorpha</taxon>
        <taxon>Tylenchoidea</taxon>
        <taxon>Heteroderidae</taxon>
        <taxon>Heteroderinae</taxon>
        <taxon>Heterodera</taxon>
    </lineage>
</organism>
<proteinExistence type="predicted"/>